<keyword evidence="4 6" id="KW-0418">Kinase</keyword>
<dbReference type="NCBIfam" id="TIGR03705">
    <property type="entry name" value="poly_P_kin"/>
    <property type="match status" value="1"/>
</dbReference>
<gene>
    <name evidence="12" type="primary">ppk1</name>
    <name evidence="6" type="synonym">ppk</name>
    <name evidence="12" type="ORF">JHL15_17895</name>
</gene>
<dbReference type="SUPFAM" id="SSF140356">
    <property type="entry name" value="PPK N-terminal domain-like"/>
    <property type="match status" value="1"/>
</dbReference>
<dbReference type="Pfam" id="PF13089">
    <property type="entry name" value="PP_kinase_N"/>
    <property type="match status" value="1"/>
</dbReference>
<dbReference type="Pfam" id="PF02503">
    <property type="entry name" value="PP_kinase"/>
    <property type="match status" value="1"/>
</dbReference>
<keyword evidence="13" id="KW-1185">Reference proteome</keyword>
<dbReference type="Gene3D" id="1.20.58.310">
    <property type="entry name" value="Polyphosphate kinase N-terminal domain"/>
    <property type="match status" value="1"/>
</dbReference>
<dbReference type="InterPro" id="IPR024953">
    <property type="entry name" value="PP_kinase_middle"/>
</dbReference>
<dbReference type="Gene3D" id="3.30.870.10">
    <property type="entry name" value="Endonuclease Chain A"/>
    <property type="match status" value="2"/>
</dbReference>
<feature type="active site" description="Phosphohistidine intermediate" evidence="6">
    <location>
        <position position="434"/>
    </location>
</feature>
<keyword evidence="6" id="KW-0479">Metal-binding</keyword>
<comment type="function">
    <text evidence="6 7">Catalyzes the reversible transfer of the terminal phosphate of ATP to form a long-chain polyphosphate (polyP).</text>
</comment>
<dbReference type="InterPro" id="IPR036832">
    <property type="entry name" value="PPK_N_dom_sf"/>
</dbReference>
<feature type="binding site" evidence="6">
    <location>
        <position position="43"/>
    </location>
    <ligand>
        <name>ATP</name>
        <dbReference type="ChEBI" id="CHEBI:30616"/>
    </ligand>
</feature>
<evidence type="ECO:0000256" key="3">
    <source>
        <dbReference type="ARBA" id="ARBA00022741"/>
    </source>
</evidence>
<dbReference type="HAMAP" id="MF_00347">
    <property type="entry name" value="Polyphosphate_kinase"/>
    <property type="match status" value="1"/>
</dbReference>
<accession>A0ABS1FZ73</accession>
<feature type="domain" description="Polyphosphate kinase N-terminal" evidence="9">
    <location>
        <begin position="6"/>
        <end position="110"/>
    </location>
</feature>
<feature type="binding site" evidence="6">
    <location>
        <position position="595"/>
    </location>
    <ligand>
        <name>ATP</name>
        <dbReference type="ChEBI" id="CHEBI:30616"/>
    </ligand>
</feature>
<keyword evidence="1 6" id="KW-0597">Phosphoprotein</keyword>
<dbReference type="InterPro" id="IPR036830">
    <property type="entry name" value="PP_kinase_middle_dom_sf"/>
</dbReference>
<evidence type="ECO:0000256" key="7">
    <source>
        <dbReference type="RuleBase" id="RU003800"/>
    </source>
</evidence>
<dbReference type="InterPro" id="IPR025198">
    <property type="entry name" value="PPK_N_dom"/>
</dbReference>
<dbReference type="EMBL" id="JAENHK010000010">
    <property type="protein sequence ID" value="MBK1897643.1"/>
    <property type="molecule type" value="Genomic_DNA"/>
</dbReference>
<evidence type="ECO:0000256" key="5">
    <source>
        <dbReference type="ARBA" id="ARBA00022840"/>
    </source>
</evidence>
<dbReference type="PANTHER" id="PTHR30218:SF0">
    <property type="entry name" value="POLYPHOSPHATE KINASE"/>
    <property type="match status" value="1"/>
</dbReference>
<name>A0ABS1FZ73_9FLAO</name>
<comment type="cofactor">
    <cofactor evidence="6">
        <name>Mg(2+)</name>
        <dbReference type="ChEBI" id="CHEBI:18420"/>
    </cofactor>
</comment>
<feature type="domain" description="Polyphosphate kinase C-terminal" evidence="10">
    <location>
        <begin position="507"/>
        <end position="676"/>
    </location>
</feature>
<evidence type="ECO:0000256" key="2">
    <source>
        <dbReference type="ARBA" id="ARBA00022679"/>
    </source>
</evidence>
<comment type="similarity">
    <text evidence="6 7">Belongs to the polyphosphate kinase 1 (PPK1) family.</text>
</comment>
<dbReference type="SUPFAM" id="SSF143724">
    <property type="entry name" value="PHP14-like"/>
    <property type="match status" value="1"/>
</dbReference>
<evidence type="ECO:0000313" key="12">
    <source>
        <dbReference type="EMBL" id="MBK1897643.1"/>
    </source>
</evidence>
<dbReference type="Gene3D" id="3.30.1840.10">
    <property type="entry name" value="Polyphosphate kinase middle domain"/>
    <property type="match status" value="1"/>
</dbReference>
<keyword evidence="5 6" id="KW-0067">ATP-binding</keyword>
<feature type="binding site" evidence="6">
    <location>
        <position position="374"/>
    </location>
    <ligand>
        <name>Mg(2+)</name>
        <dbReference type="ChEBI" id="CHEBI:18420"/>
    </ligand>
</feature>
<feature type="binding site" evidence="6">
    <location>
        <position position="467"/>
    </location>
    <ligand>
        <name>ATP</name>
        <dbReference type="ChEBI" id="CHEBI:30616"/>
    </ligand>
</feature>
<feature type="domain" description="Polyphosphate kinase C-terminal" evidence="11">
    <location>
        <begin position="331"/>
        <end position="494"/>
    </location>
</feature>
<evidence type="ECO:0000256" key="6">
    <source>
        <dbReference type="HAMAP-Rule" id="MF_00347"/>
    </source>
</evidence>
<evidence type="ECO:0000259" key="9">
    <source>
        <dbReference type="Pfam" id="PF13089"/>
    </source>
</evidence>
<keyword evidence="6" id="KW-0460">Magnesium</keyword>
<evidence type="ECO:0000259" key="10">
    <source>
        <dbReference type="Pfam" id="PF13090"/>
    </source>
</evidence>
<proteinExistence type="inferred from homology"/>
<comment type="PTM">
    <text evidence="6 7">An intermediate of this reaction is the autophosphorylated ppk in which a phosphate is covalently linked to a histidine residue through a N-P bond.</text>
</comment>
<keyword evidence="3 6" id="KW-0547">Nucleotide-binding</keyword>
<dbReference type="InterPro" id="IPR003414">
    <property type="entry name" value="PP_kinase"/>
</dbReference>
<comment type="catalytic activity">
    <reaction evidence="6 7">
        <text>[phosphate](n) + ATP = [phosphate](n+1) + ADP</text>
        <dbReference type="Rhea" id="RHEA:19573"/>
        <dbReference type="Rhea" id="RHEA-COMP:9859"/>
        <dbReference type="Rhea" id="RHEA-COMP:14280"/>
        <dbReference type="ChEBI" id="CHEBI:16838"/>
        <dbReference type="ChEBI" id="CHEBI:30616"/>
        <dbReference type="ChEBI" id="CHEBI:456216"/>
        <dbReference type="EC" id="2.7.4.1"/>
    </reaction>
</comment>
<feature type="binding site" evidence="6">
    <location>
        <position position="404"/>
    </location>
    <ligand>
        <name>Mg(2+)</name>
        <dbReference type="ChEBI" id="CHEBI:18420"/>
    </ligand>
</feature>
<feature type="binding site" evidence="6">
    <location>
        <position position="568"/>
    </location>
    <ligand>
        <name>ATP</name>
        <dbReference type="ChEBI" id="CHEBI:30616"/>
    </ligand>
</feature>
<feature type="domain" description="Polyphosphate kinase middle" evidence="8">
    <location>
        <begin position="120"/>
        <end position="304"/>
    </location>
</feature>
<organism evidence="12 13">
    <name type="scientific">Chryseobacterium paridis</name>
    <dbReference type="NCBI Taxonomy" id="2800328"/>
    <lineage>
        <taxon>Bacteria</taxon>
        <taxon>Pseudomonadati</taxon>
        <taxon>Bacteroidota</taxon>
        <taxon>Flavobacteriia</taxon>
        <taxon>Flavobacteriales</taxon>
        <taxon>Weeksellaceae</taxon>
        <taxon>Chryseobacterium group</taxon>
        <taxon>Chryseobacterium</taxon>
    </lineage>
</organism>
<dbReference type="Pfam" id="PF17941">
    <property type="entry name" value="PP_kinase_C_1"/>
    <property type="match status" value="1"/>
</dbReference>
<dbReference type="NCBIfam" id="NF003917">
    <property type="entry name" value="PRK05443.1-1"/>
    <property type="match status" value="1"/>
</dbReference>
<dbReference type="InterPro" id="IPR025200">
    <property type="entry name" value="PPK_C_dom2"/>
</dbReference>
<dbReference type="PANTHER" id="PTHR30218">
    <property type="entry name" value="POLYPHOSPHATE KINASE"/>
    <property type="match status" value="1"/>
</dbReference>
<evidence type="ECO:0000259" key="11">
    <source>
        <dbReference type="Pfam" id="PF17941"/>
    </source>
</evidence>
<dbReference type="GO" id="GO:0008976">
    <property type="term" value="F:polyphosphate kinase activity"/>
    <property type="evidence" value="ECO:0007669"/>
    <property type="project" value="UniProtKB-EC"/>
</dbReference>
<dbReference type="SUPFAM" id="SSF56024">
    <property type="entry name" value="Phospholipase D/nuclease"/>
    <property type="match status" value="2"/>
</dbReference>
<evidence type="ECO:0000313" key="13">
    <source>
        <dbReference type="Proteomes" id="UP000628669"/>
    </source>
</evidence>
<dbReference type="PIRSF" id="PIRSF015589">
    <property type="entry name" value="PP_kinase"/>
    <property type="match status" value="1"/>
</dbReference>
<sequence>MSIHFNPRDITWLAFNERVLQEAMDENVPLHLRIRFLGIFSNNLDEFFRVRVAGLKRAMDFKEKVIAESFYQPPSKILQRINEIVIRQQQNFDKTWKKIQSEMADQNVFIKNAKNLTALQKEFVRKYFDEVVESNVIPILLHENTSMPYLRDKSLYLGVAMRKKDWQYQSNYAIIEIPSRFVGRFVLLPTEDPQEKNVMLLEDVITFNLPHIFSYFGYDEFAANAFKVTKDAEMDLDNDIKTNFAEKIEKGLKNRRKGKPTRFVFDKDMDKALLELLIRKLNLTKKDSIIPGGKIHNFKHFMDFPDVFEAYARPIERTSFTHPAFEHGERVTDVILKNDVLLTFPYHKYNPVIDLLREAAMDPDVKSIQITAYRLASSSKIINALIYAARNGKEVTVMLELQARFDEESNLEWKEMLEPEGITVLVGIPDKKVHAKLCVIKKRAHNKTIQYGFISTGNFNEKTARIYGDHLLMTADRGVMADINKVFNVLKKPKEDYIAVLKTCKSLVVCPQFMRERILHHIDKEIDEAKAGRRAEIIVKANSVSDRILITKLYEAAMAGVVVKTIVRGIYCAVNQKEFKEKIKGVSIVDEYLEHARVMYFYNKGAEDMYISSADWMTRNLDYRIEAAAKITDKELKKELKDILDIQLRDNVKARILDKKLSNEYVRNDKEECRSQIETYKYLKAKTKTK</sequence>
<dbReference type="Proteomes" id="UP000628669">
    <property type="component" value="Unassembled WGS sequence"/>
</dbReference>
<dbReference type="Pfam" id="PF13090">
    <property type="entry name" value="PP_kinase_C"/>
    <property type="match status" value="1"/>
</dbReference>
<evidence type="ECO:0000256" key="4">
    <source>
        <dbReference type="ARBA" id="ARBA00022777"/>
    </source>
</evidence>
<dbReference type="RefSeq" id="WP_200247981.1">
    <property type="nucleotide sequence ID" value="NZ_JAENHK010000010.1"/>
</dbReference>
<evidence type="ECO:0000256" key="1">
    <source>
        <dbReference type="ARBA" id="ARBA00022553"/>
    </source>
</evidence>
<evidence type="ECO:0000259" key="8">
    <source>
        <dbReference type="Pfam" id="PF02503"/>
    </source>
</evidence>
<reference evidence="13" key="1">
    <citation type="submission" date="2021-01" db="EMBL/GenBank/DDBJ databases">
        <title>Genome public.</title>
        <authorList>
            <person name="Liu C."/>
            <person name="Sun Q."/>
        </authorList>
    </citation>
    <scope>NUCLEOTIDE SEQUENCE [LARGE SCALE GENOMIC DNA]</scope>
    <source>
        <strain evidence="13">YIM B02567</strain>
    </source>
</reference>
<keyword evidence="2 6" id="KW-0808">Transferase</keyword>
<comment type="caution">
    <text evidence="12">The sequence shown here is derived from an EMBL/GenBank/DDBJ whole genome shotgun (WGS) entry which is preliminary data.</text>
</comment>
<protein>
    <recommendedName>
        <fullName evidence="6 7">Polyphosphate kinase</fullName>
        <ecNumber evidence="6 7">2.7.4.1</ecNumber>
    </recommendedName>
    <alternativeName>
        <fullName evidence="6">ATP-polyphosphate phosphotransferase</fullName>
    </alternativeName>
    <alternativeName>
        <fullName evidence="6">Polyphosphoric acid kinase</fullName>
    </alternativeName>
</protein>
<dbReference type="InterPro" id="IPR041108">
    <property type="entry name" value="PP_kinase_C_1"/>
</dbReference>
<dbReference type="EC" id="2.7.4.1" evidence="6 7"/>